<dbReference type="Proteomes" id="UP000827986">
    <property type="component" value="Unassembled WGS sequence"/>
</dbReference>
<accession>A0A9D3XFB5</accession>
<feature type="region of interest" description="Disordered" evidence="1">
    <location>
        <begin position="46"/>
        <end position="101"/>
    </location>
</feature>
<dbReference type="AlphaFoldDB" id="A0A9D3XFB5"/>
<keyword evidence="3" id="KW-1185">Reference proteome</keyword>
<evidence type="ECO:0000313" key="3">
    <source>
        <dbReference type="Proteomes" id="UP000827986"/>
    </source>
</evidence>
<feature type="compositionally biased region" description="Basic residues" evidence="1">
    <location>
        <begin position="84"/>
        <end position="101"/>
    </location>
</feature>
<evidence type="ECO:0000313" key="2">
    <source>
        <dbReference type="EMBL" id="KAH1178150.1"/>
    </source>
</evidence>
<dbReference type="EMBL" id="JAHDVG010000474">
    <property type="protein sequence ID" value="KAH1178150.1"/>
    <property type="molecule type" value="Genomic_DNA"/>
</dbReference>
<sequence length="101" mass="11776">MYIVILWIPNVCLQENNTFLIKVNEYWKCQVNSTVIDQWRSSLHVEGNSRGLQNQEKQERNSLKEDGTTEEPPVVTSQKDKGPGRVRHFGRGKRNINNHEN</sequence>
<organism evidence="2 3">
    <name type="scientific">Mauremys mutica</name>
    <name type="common">yellowpond turtle</name>
    <dbReference type="NCBI Taxonomy" id="74926"/>
    <lineage>
        <taxon>Eukaryota</taxon>
        <taxon>Metazoa</taxon>
        <taxon>Chordata</taxon>
        <taxon>Craniata</taxon>
        <taxon>Vertebrata</taxon>
        <taxon>Euteleostomi</taxon>
        <taxon>Archelosauria</taxon>
        <taxon>Testudinata</taxon>
        <taxon>Testudines</taxon>
        <taxon>Cryptodira</taxon>
        <taxon>Durocryptodira</taxon>
        <taxon>Testudinoidea</taxon>
        <taxon>Geoemydidae</taxon>
        <taxon>Geoemydinae</taxon>
        <taxon>Mauremys</taxon>
    </lineage>
</organism>
<gene>
    <name evidence="2" type="ORF">KIL84_011852</name>
</gene>
<reference evidence="2" key="1">
    <citation type="submission" date="2021-09" db="EMBL/GenBank/DDBJ databases">
        <title>The genome of Mauremys mutica provides insights into the evolution of semi-aquatic lifestyle.</title>
        <authorList>
            <person name="Gong S."/>
            <person name="Gao Y."/>
        </authorList>
    </citation>
    <scope>NUCLEOTIDE SEQUENCE</scope>
    <source>
        <strain evidence="2">MM-2020</strain>
        <tissue evidence="2">Muscle</tissue>
    </source>
</reference>
<comment type="caution">
    <text evidence="2">The sequence shown here is derived from an EMBL/GenBank/DDBJ whole genome shotgun (WGS) entry which is preliminary data.</text>
</comment>
<protein>
    <submittedName>
        <fullName evidence="2">Uncharacterized protein</fullName>
    </submittedName>
</protein>
<proteinExistence type="predicted"/>
<feature type="compositionally biased region" description="Basic and acidic residues" evidence="1">
    <location>
        <begin position="56"/>
        <end position="67"/>
    </location>
</feature>
<name>A0A9D3XFB5_9SAUR</name>
<evidence type="ECO:0000256" key="1">
    <source>
        <dbReference type="SAM" id="MobiDB-lite"/>
    </source>
</evidence>